<evidence type="ECO:0000256" key="1">
    <source>
        <dbReference type="SAM" id="Phobius"/>
    </source>
</evidence>
<dbReference type="EMBL" id="MSCN01000001">
    <property type="protein sequence ID" value="PQJ80063.1"/>
    <property type="molecule type" value="Genomic_DNA"/>
</dbReference>
<dbReference type="PANTHER" id="PTHR33802">
    <property type="entry name" value="SI:CH211-161H7.5-RELATED"/>
    <property type="match status" value="1"/>
</dbReference>
<evidence type="ECO:0000313" key="2">
    <source>
        <dbReference type="EMBL" id="PQJ80063.1"/>
    </source>
</evidence>
<gene>
    <name evidence="2" type="ORF">BTO18_13160</name>
</gene>
<feature type="transmembrane region" description="Helical" evidence="1">
    <location>
        <begin position="47"/>
        <end position="69"/>
    </location>
</feature>
<dbReference type="OrthoDB" id="5189031at2"/>
<feature type="transmembrane region" description="Helical" evidence="1">
    <location>
        <begin position="148"/>
        <end position="168"/>
    </location>
</feature>
<comment type="caution">
    <text evidence="2">The sequence shown here is derived from an EMBL/GenBank/DDBJ whole genome shotgun (WGS) entry which is preliminary data.</text>
</comment>
<feature type="transmembrane region" description="Helical" evidence="1">
    <location>
        <begin position="7"/>
        <end position="27"/>
    </location>
</feature>
<keyword evidence="1" id="KW-0812">Transmembrane</keyword>
<feature type="transmembrane region" description="Helical" evidence="1">
    <location>
        <begin position="107"/>
        <end position="127"/>
    </location>
</feature>
<evidence type="ECO:0000313" key="3">
    <source>
        <dbReference type="Proteomes" id="UP000238882"/>
    </source>
</evidence>
<reference evidence="2 3" key="1">
    <citation type="submission" date="2016-12" db="EMBL/GenBank/DDBJ databases">
        <title>Trade-off between light-utilization and light-protection in marine flavobacteria.</title>
        <authorList>
            <person name="Kumagai Y."/>
            <person name="Yoshizawa S."/>
            <person name="Kogure K."/>
            <person name="Iwasaki W."/>
        </authorList>
    </citation>
    <scope>NUCLEOTIDE SEQUENCE [LARGE SCALE GENOMIC DNA]</scope>
    <source>
        <strain evidence="2 3">NBRC 108759</strain>
    </source>
</reference>
<keyword evidence="3" id="KW-1185">Reference proteome</keyword>
<accession>A0A2S7WR40</accession>
<organism evidence="2 3">
    <name type="scientific">Polaribacter porphyrae</name>
    <dbReference type="NCBI Taxonomy" id="1137780"/>
    <lineage>
        <taxon>Bacteria</taxon>
        <taxon>Pseudomonadati</taxon>
        <taxon>Bacteroidota</taxon>
        <taxon>Flavobacteriia</taxon>
        <taxon>Flavobacteriales</taxon>
        <taxon>Flavobacteriaceae</taxon>
    </lineage>
</organism>
<feature type="transmembrane region" description="Helical" evidence="1">
    <location>
        <begin position="81"/>
        <end position="101"/>
    </location>
</feature>
<dbReference type="Proteomes" id="UP000238882">
    <property type="component" value="Unassembled WGS sequence"/>
</dbReference>
<keyword evidence="1" id="KW-1133">Transmembrane helix</keyword>
<dbReference type="PANTHER" id="PTHR33802:SF1">
    <property type="entry name" value="XK-RELATED PROTEIN"/>
    <property type="match status" value="1"/>
</dbReference>
<dbReference type="AlphaFoldDB" id="A0A2S7WR40"/>
<feature type="transmembrane region" description="Helical" evidence="1">
    <location>
        <begin position="174"/>
        <end position="196"/>
    </location>
</feature>
<feature type="transmembrane region" description="Helical" evidence="1">
    <location>
        <begin position="226"/>
        <end position="246"/>
    </location>
</feature>
<sequence length="258" mass="28428">MKKALQILNGIAFVSTVFINYLSNTGAMNNRTIGSLSDSIRSLFTPAGYAFSIWGLIYLFLFGFVIYQGRSLFLKVKNDDFVEKVGFWFIISCVANSAWVFAWIYEYTGISCIFIFLLLASILKIIINNKMQIQAVKTSKLLLISLPFVIYGGWVTVASVANVSSYLVKINWEGFGVSAEIWTIIMIVIATLINLMMLSKRKLYAFALAGAWALTAIGVANKENYSTVSTVALGAAVLLVLATLIIKIKNSTSKNTST</sequence>
<keyword evidence="1" id="KW-0472">Membrane</keyword>
<proteinExistence type="predicted"/>
<feature type="transmembrane region" description="Helical" evidence="1">
    <location>
        <begin position="203"/>
        <end position="220"/>
    </location>
</feature>
<name>A0A2S7WR40_9FLAO</name>
<protein>
    <recommendedName>
        <fullName evidence="4">Tryptophan-rich sensory protein</fullName>
    </recommendedName>
</protein>
<evidence type="ECO:0008006" key="4">
    <source>
        <dbReference type="Google" id="ProtNLM"/>
    </source>
</evidence>